<dbReference type="GO" id="GO:0004523">
    <property type="term" value="F:RNA-DNA hybrid ribonuclease activity"/>
    <property type="evidence" value="ECO:0007669"/>
    <property type="project" value="InterPro"/>
</dbReference>
<dbReference type="InterPro" id="IPR036397">
    <property type="entry name" value="RNaseH_sf"/>
</dbReference>
<proteinExistence type="predicted"/>
<protein>
    <submittedName>
        <fullName evidence="2">Putative ribonuclease H protein</fullName>
    </submittedName>
</protein>
<evidence type="ECO:0000313" key="3">
    <source>
        <dbReference type="EMBL" id="RZB66397.1"/>
    </source>
</evidence>
<dbReference type="CDD" id="cd06222">
    <property type="entry name" value="RNase_H_like"/>
    <property type="match status" value="1"/>
</dbReference>
<evidence type="ECO:0000259" key="1">
    <source>
        <dbReference type="PROSITE" id="PS50879"/>
    </source>
</evidence>
<gene>
    <name evidence="3" type="ORF">D0Y65_042152</name>
    <name evidence="2" type="ORF">glysoja_041837</name>
</gene>
<reference evidence="3 4" key="2">
    <citation type="submission" date="2018-09" db="EMBL/GenBank/DDBJ databases">
        <title>A high-quality reference genome of wild soybean provides a powerful tool to mine soybean genomes.</title>
        <authorList>
            <person name="Xie M."/>
            <person name="Chung C.Y.L."/>
            <person name="Li M.-W."/>
            <person name="Wong F.-L."/>
            <person name="Chan T.-F."/>
            <person name="Lam H.-M."/>
        </authorList>
    </citation>
    <scope>NUCLEOTIDE SEQUENCE [LARGE SCALE GENOMIC DNA]</scope>
    <source>
        <strain evidence="4">cv. W05</strain>
        <tissue evidence="3">Hypocotyl of etiolated seedlings</tissue>
    </source>
</reference>
<sequence length="124" mass="13891">MRLNVDGSSLRNPSPLGYRGFIRNSLGEWITGFSGFCGIATNLYVELFAILQGLKIAWESSCHDIICESNSTLALSKLTQGNVLFHPYVVVINQVKSYMSCAWNLKFIHILKEGNNYANELVKM</sequence>
<dbReference type="InterPro" id="IPR002156">
    <property type="entry name" value="RNaseH_domain"/>
</dbReference>
<dbReference type="PROSITE" id="PS50879">
    <property type="entry name" value="RNASE_H_1"/>
    <property type="match status" value="1"/>
</dbReference>
<accession>A0A0B2S7C7</accession>
<dbReference type="AlphaFoldDB" id="A0A0B2S7C7"/>
<dbReference type="InterPro" id="IPR044730">
    <property type="entry name" value="RNase_H-like_dom_plant"/>
</dbReference>
<keyword evidence="4" id="KW-1185">Reference proteome</keyword>
<dbReference type="Proteomes" id="UP000053555">
    <property type="component" value="Unassembled WGS sequence"/>
</dbReference>
<dbReference type="InterPro" id="IPR053151">
    <property type="entry name" value="RNase_H-like"/>
</dbReference>
<dbReference type="PANTHER" id="PTHR47723">
    <property type="entry name" value="OS05G0353850 PROTEIN"/>
    <property type="match status" value="1"/>
</dbReference>
<dbReference type="SUPFAM" id="SSF53098">
    <property type="entry name" value="Ribonuclease H-like"/>
    <property type="match status" value="1"/>
</dbReference>
<organism evidence="2">
    <name type="scientific">Glycine soja</name>
    <name type="common">Wild soybean</name>
    <dbReference type="NCBI Taxonomy" id="3848"/>
    <lineage>
        <taxon>Eukaryota</taxon>
        <taxon>Viridiplantae</taxon>
        <taxon>Streptophyta</taxon>
        <taxon>Embryophyta</taxon>
        <taxon>Tracheophyta</taxon>
        <taxon>Spermatophyta</taxon>
        <taxon>Magnoliopsida</taxon>
        <taxon>eudicotyledons</taxon>
        <taxon>Gunneridae</taxon>
        <taxon>Pentapetalae</taxon>
        <taxon>rosids</taxon>
        <taxon>fabids</taxon>
        <taxon>Fabales</taxon>
        <taxon>Fabaceae</taxon>
        <taxon>Papilionoideae</taxon>
        <taxon>50 kb inversion clade</taxon>
        <taxon>NPAAA clade</taxon>
        <taxon>indigoferoid/millettioid clade</taxon>
        <taxon>Phaseoleae</taxon>
        <taxon>Glycine</taxon>
        <taxon>Glycine subgen. Soja</taxon>
    </lineage>
</organism>
<name>A0A0B2S7C7_GLYSO</name>
<dbReference type="Proteomes" id="UP000289340">
    <property type="component" value="Chromosome 15"/>
</dbReference>
<dbReference type="EMBL" id="KN645941">
    <property type="protein sequence ID" value="KHN40174.1"/>
    <property type="molecule type" value="Genomic_DNA"/>
</dbReference>
<evidence type="ECO:0000313" key="2">
    <source>
        <dbReference type="EMBL" id="KHN40174.1"/>
    </source>
</evidence>
<reference evidence="2" key="1">
    <citation type="submission" date="2014-07" db="EMBL/GenBank/DDBJ databases">
        <title>Identification of a novel salt tolerance gene in wild soybean by whole-genome sequencing.</title>
        <authorList>
            <person name="Lam H.-M."/>
            <person name="Qi X."/>
            <person name="Li M.-W."/>
            <person name="Liu X."/>
            <person name="Xie M."/>
            <person name="Ni M."/>
            <person name="Xu X."/>
        </authorList>
    </citation>
    <scope>NUCLEOTIDE SEQUENCE [LARGE SCALE GENOMIC DNA]</scope>
    <source>
        <tissue evidence="2">Root</tissue>
    </source>
</reference>
<dbReference type="InterPro" id="IPR012337">
    <property type="entry name" value="RNaseH-like_sf"/>
</dbReference>
<evidence type="ECO:0000313" key="4">
    <source>
        <dbReference type="Proteomes" id="UP000289340"/>
    </source>
</evidence>
<dbReference type="PANTHER" id="PTHR47723:SF19">
    <property type="entry name" value="POLYNUCLEOTIDYL TRANSFERASE, RIBONUCLEASE H-LIKE SUPERFAMILY PROTEIN"/>
    <property type="match status" value="1"/>
</dbReference>
<feature type="domain" description="RNase H type-1" evidence="1">
    <location>
        <begin position="1"/>
        <end position="124"/>
    </location>
</feature>
<dbReference type="EMBL" id="QZWG01000015">
    <property type="protein sequence ID" value="RZB66397.1"/>
    <property type="molecule type" value="Genomic_DNA"/>
</dbReference>
<dbReference type="Pfam" id="PF13456">
    <property type="entry name" value="RVT_3"/>
    <property type="match status" value="1"/>
</dbReference>
<dbReference type="GO" id="GO:0003676">
    <property type="term" value="F:nucleic acid binding"/>
    <property type="evidence" value="ECO:0007669"/>
    <property type="project" value="InterPro"/>
</dbReference>
<dbReference type="Gene3D" id="3.30.420.10">
    <property type="entry name" value="Ribonuclease H-like superfamily/Ribonuclease H"/>
    <property type="match status" value="1"/>
</dbReference>